<proteinExistence type="predicted"/>
<feature type="compositionally biased region" description="Gly residues" evidence="1">
    <location>
        <begin position="149"/>
        <end position="160"/>
    </location>
</feature>
<gene>
    <name evidence="2" type="primary">PLEST000902</name>
    <name evidence="2" type="ORF">PLESTB_000086900</name>
</gene>
<feature type="region of interest" description="Disordered" evidence="1">
    <location>
        <begin position="143"/>
        <end position="165"/>
    </location>
</feature>
<dbReference type="AlphaFoldDB" id="A0A9W6BAV8"/>
<protein>
    <submittedName>
        <fullName evidence="2">Uncharacterized protein</fullName>
    </submittedName>
</protein>
<feature type="region of interest" description="Disordered" evidence="1">
    <location>
        <begin position="575"/>
        <end position="623"/>
    </location>
</feature>
<keyword evidence="3" id="KW-1185">Reference proteome</keyword>
<evidence type="ECO:0000313" key="2">
    <source>
        <dbReference type="EMBL" id="GLC48353.1"/>
    </source>
</evidence>
<dbReference type="EMBL" id="BRXU01000001">
    <property type="protein sequence ID" value="GLC48353.1"/>
    <property type="molecule type" value="Genomic_DNA"/>
</dbReference>
<sequence length="623" mass="63064">MSKITPAIRNFPLANFRLGILLNSLAASIKCLHLRNAERGTLPSAAAAARLAAGMPSLSSLLLEGGAATDARNVAATSELLRALGPNLRTLVLHQHLPLGPGPPFAPQRGRNTDHAAPPGLLPDDLHVLCPSLTELRVQLRSIPLPGEDTGGGDSGGGGQRQSEAVPRAAAAAAAAATACFAGTVSTIAGLTSLTCLELRFPGLALGPDAAAALSPLAALSALTRLVLPIRGSEPAADPNASSAPPKSSHVVYGSAVRALLLRRSHGCRTSGVPPAPPAAQHLLELDLGPDLALTLPYLPYCAPALAVLRVGELSAESVPASQWDVVPEPPPPLPLELLSCVPPELWERVCDAGGGSDSGGGGGGGRPHCSLPLAAVRLPPRLQVRYLPDVAILAALAALPAFSTLECTAVRHPQGEICLDMASVGVPGPPDLGGRGAGAAGAAVASWLACMVAAAAGLLLRVLGEADWRRHPLTLRPSPFSFLRDGYSRLRWAGPHSAWMSAVAPLAPHVTRVRLKQMALQRSDVSALAAALPGLQFLELVRCTARRSDVRAWRTALGPDAALQEVGGADLAAGGAPKGDYEDMFGSSSDSSSGGSAGGEGSSSSGGSDSGGEGEGGGGGAV</sequence>
<comment type="caution">
    <text evidence="2">The sequence shown here is derived from an EMBL/GenBank/DDBJ whole genome shotgun (WGS) entry which is preliminary data.</text>
</comment>
<reference evidence="2 3" key="1">
    <citation type="journal article" date="2023" name="Commun. Biol.">
        <title>Reorganization of the ancestral sex-determining regions during the evolution of trioecy in Pleodorina starrii.</title>
        <authorList>
            <person name="Takahashi K."/>
            <person name="Suzuki S."/>
            <person name="Kawai-Toyooka H."/>
            <person name="Yamamoto K."/>
            <person name="Hamaji T."/>
            <person name="Ootsuki R."/>
            <person name="Yamaguchi H."/>
            <person name="Kawachi M."/>
            <person name="Higashiyama T."/>
            <person name="Nozaki H."/>
        </authorList>
    </citation>
    <scope>NUCLEOTIDE SEQUENCE [LARGE SCALE GENOMIC DNA]</scope>
    <source>
        <strain evidence="2 3">NIES-4479</strain>
    </source>
</reference>
<name>A0A9W6BAV8_9CHLO</name>
<evidence type="ECO:0000256" key="1">
    <source>
        <dbReference type="SAM" id="MobiDB-lite"/>
    </source>
</evidence>
<feature type="compositionally biased region" description="Gly residues" evidence="1">
    <location>
        <begin position="609"/>
        <end position="623"/>
    </location>
</feature>
<evidence type="ECO:0000313" key="3">
    <source>
        <dbReference type="Proteomes" id="UP001165080"/>
    </source>
</evidence>
<dbReference type="Proteomes" id="UP001165080">
    <property type="component" value="Unassembled WGS sequence"/>
</dbReference>
<accession>A0A9W6BAV8</accession>
<organism evidence="2 3">
    <name type="scientific">Pleodorina starrii</name>
    <dbReference type="NCBI Taxonomy" id="330485"/>
    <lineage>
        <taxon>Eukaryota</taxon>
        <taxon>Viridiplantae</taxon>
        <taxon>Chlorophyta</taxon>
        <taxon>core chlorophytes</taxon>
        <taxon>Chlorophyceae</taxon>
        <taxon>CS clade</taxon>
        <taxon>Chlamydomonadales</taxon>
        <taxon>Volvocaceae</taxon>
        <taxon>Pleodorina</taxon>
    </lineage>
</organism>